<reference evidence="1 4" key="2">
    <citation type="submission" date="2018-11" db="EMBL/GenBank/DDBJ databases">
        <title>Proposal to divide the Flavobacteriaceae and reorganize its genera based on Amino Acid Identity values calculated from whole genome sequences.</title>
        <authorList>
            <person name="Nicholson A.C."/>
            <person name="Gulvik C.A."/>
            <person name="Whitney A.M."/>
            <person name="Humrighouse B.W."/>
            <person name="Bell M."/>
            <person name="Holmes B."/>
            <person name="Steigerwalt A.G."/>
            <person name="Villarma A."/>
            <person name="Sheth M."/>
            <person name="Batra D."/>
            <person name="Pryor J."/>
            <person name="Bernardet J.-F."/>
            <person name="Hugo C."/>
            <person name="Kampfer P."/>
            <person name="Newman J."/>
            <person name="McQuiston J.R."/>
        </authorList>
    </citation>
    <scope>NUCLEOTIDE SEQUENCE [LARGE SCALE GENOMIC DNA]</scope>
    <source>
        <strain evidence="1 4">KC_1864</strain>
    </source>
</reference>
<evidence type="ECO:0008006" key="5">
    <source>
        <dbReference type="Google" id="ProtNLM"/>
    </source>
</evidence>
<sequence length="213" mass="25107">MKLYIFICIFLIFNIAAGQKKEYPSIKKGDFPEGIYMTLQDVLNKVPSSTEEVYFKACEKCDSINLPEKTFFYFKQKDKKVKIPLAVSHKGELYFQTYRKYTNRDDRGYDPDQYSRFCKVINYGRFIYFEENMRGTWSKAFLGAVSPLTYSINGRTKGIVLDVENKEFNILQNCDDLNDFLFEHEIPSIKCDPEKFNIGDLRKEIDKINTPYR</sequence>
<dbReference type="KEGG" id="clac:EG342_01950"/>
<dbReference type="Proteomes" id="UP000279972">
    <property type="component" value="Chromosome"/>
</dbReference>
<dbReference type="EMBL" id="CP033924">
    <property type="protein sequence ID" value="AZA80752.1"/>
    <property type="molecule type" value="Genomic_DNA"/>
</dbReference>
<protein>
    <recommendedName>
        <fullName evidence="5">GLPGLI family protein</fullName>
    </recommendedName>
</protein>
<dbReference type="Proteomes" id="UP000236262">
    <property type="component" value="Unassembled WGS sequence"/>
</dbReference>
<evidence type="ECO:0000313" key="1">
    <source>
        <dbReference type="EMBL" id="AZA80752.1"/>
    </source>
</evidence>
<keyword evidence="4" id="KW-1185">Reference proteome</keyword>
<dbReference type="AlphaFoldDB" id="A0A3G6RV46"/>
<evidence type="ECO:0000313" key="2">
    <source>
        <dbReference type="EMBL" id="PNW13527.1"/>
    </source>
</evidence>
<accession>A0A3G6RV46</accession>
<reference evidence="2 3" key="1">
    <citation type="submission" date="2018-01" db="EMBL/GenBank/DDBJ databases">
        <title>Draft genome sequences of Chryseobacterium lactis NCTC11390, Chryseobacterium oncorhynchi 701B-08, and Chryseobacterium viscerum 687B-08.</title>
        <authorList>
            <person name="Jeong J.-J."/>
            <person name="Lee Y.J."/>
            <person name="Park B."/>
            <person name="Choi I.-G."/>
            <person name="Kim K.D."/>
        </authorList>
    </citation>
    <scope>NUCLEOTIDE SEQUENCE [LARGE SCALE GENOMIC DNA]</scope>
    <source>
        <strain evidence="2 3">NCTC11390</strain>
    </source>
</reference>
<evidence type="ECO:0000313" key="3">
    <source>
        <dbReference type="Proteomes" id="UP000236262"/>
    </source>
</evidence>
<gene>
    <name evidence="2" type="ORF">C1637_11990</name>
    <name evidence="1" type="ORF">EG342_01950</name>
</gene>
<name>A0A3G6RV46_CHRLC</name>
<dbReference type="OrthoDB" id="707246at2"/>
<dbReference type="EMBL" id="PPEH01000004">
    <property type="protein sequence ID" value="PNW13527.1"/>
    <property type="molecule type" value="Genomic_DNA"/>
</dbReference>
<dbReference type="RefSeq" id="WP_103291958.1">
    <property type="nucleotide sequence ID" value="NZ_CP033924.1"/>
</dbReference>
<proteinExistence type="predicted"/>
<evidence type="ECO:0000313" key="4">
    <source>
        <dbReference type="Proteomes" id="UP000279972"/>
    </source>
</evidence>
<organism evidence="2 3">
    <name type="scientific">Chryseobacterium lactis</name>
    <dbReference type="NCBI Taxonomy" id="1241981"/>
    <lineage>
        <taxon>Bacteria</taxon>
        <taxon>Pseudomonadati</taxon>
        <taxon>Bacteroidota</taxon>
        <taxon>Flavobacteriia</taxon>
        <taxon>Flavobacteriales</taxon>
        <taxon>Weeksellaceae</taxon>
        <taxon>Chryseobacterium group</taxon>
        <taxon>Chryseobacterium</taxon>
    </lineage>
</organism>